<sequence>MSRLHVFKITRLTLTQVIQFVETLDHKETVKIVHLVRDPRAIFNSRFKQDQCMDDECGDMKATCDIMMKDVETYAEMKKQLPHNLFQIKYEHLAVDPFKYSKKLFKELNIEFSTEVMSFLKTHTKLSNGEKPSPYSTINDSKKTPLRWMSEMSINN</sequence>
<name>A0A443S0B0_9ACAR</name>
<protein>
    <submittedName>
        <fullName evidence="2">Carbohydrate sulfotransferase 3-like protein</fullName>
    </submittedName>
</protein>
<organism evidence="2 3">
    <name type="scientific">Leptotrombidium deliense</name>
    <dbReference type="NCBI Taxonomy" id="299467"/>
    <lineage>
        <taxon>Eukaryota</taxon>
        <taxon>Metazoa</taxon>
        <taxon>Ecdysozoa</taxon>
        <taxon>Arthropoda</taxon>
        <taxon>Chelicerata</taxon>
        <taxon>Arachnida</taxon>
        <taxon>Acari</taxon>
        <taxon>Acariformes</taxon>
        <taxon>Trombidiformes</taxon>
        <taxon>Prostigmata</taxon>
        <taxon>Anystina</taxon>
        <taxon>Parasitengona</taxon>
        <taxon>Trombiculoidea</taxon>
        <taxon>Trombiculidae</taxon>
        <taxon>Leptotrombidium</taxon>
    </lineage>
</organism>
<feature type="domain" description="Sulfotransferase" evidence="1">
    <location>
        <begin position="27"/>
        <end position="128"/>
    </location>
</feature>
<reference evidence="2 3" key="1">
    <citation type="journal article" date="2018" name="Gigascience">
        <title>Genomes of trombidid mites reveal novel predicted allergens and laterally-transferred genes associated with secondary metabolism.</title>
        <authorList>
            <person name="Dong X."/>
            <person name="Chaisiri K."/>
            <person name="Xia D."/>
            <person name="Armstrong S.D."/>
            <person name="Fang Y."/>
            <person name="Donnelly M.J."/>
            <person name="Kadowaki T."/>
            <person name="McGarry J.W."/>
            <person name="Darby A.C."/>
            <person name="Makepeace B.L."/>
        </authorList>
    </citation>
    <scope>NUCLEOTIDE SEQUENCE [LARGE SCALE GENOMIC DNA]</scope>
    <source>
        <strain evidence="2">UoL-UT</strain>
    </source>
</reference>
<dbReference type="InterPro" id="IPR027417">
    <property type="entry name" value="P-loop_NTPase"/>
</dbReference>
<dbReference type="Proteomes" id="UP000288716">
    <property type="component" value="Unassembled WGS sequence"/>
</dbReference>
<accession>A0A443S0B0</accession>
<dbReference type="PANTHER" id="PTHR10704">
    <property type="entry name" value="CARBOHYDRATE SULFOTRANSFERASE"/>
    <property type="match status" value="1"/>
</dbReference>
<dbReference type="VEuPathDB" id="VectorBase:LDEU011075"/>
<comment type="caution">
    <text evidence="2">The sequence shown here is derived from an EMBL/GenBank/DDBJ whole genome shotgun (WGS) entry which is preliminary data.</text>
</comment>
<evidence type="ECO:0000313" key="3">
    <source>
        <dbReference type="Proteomes" id="UP000288716"/>
    </source>
</evidence>
<feature type="non-terminal residue" evidence="2">
    <location>
        <position position="156"/>
    </location>
</feature>
<dbReference type="SUPFAM" id="SSF52540">
    <property type="entry name" value="P-loop containing nucleoside triphosphate hydrolases"/>
    <property type="match status" value="1"/>
</dbReference>
<dbReference type="GO" id="GO:0006790">
    <property type="term" value="P:sulfur compound metabolic process"/>
    <property type="evidence" value="ECO:0007669"/>
    <property type="project" value="TreeGrafter"/>
</dbReference>
<dbReference type="Gene3D" id="3.40.50.300">
    <property type="entry name" value="P-loop containing nucleotide triphosphate hydrolases"/>
    <property type="match status" value="1"/>
</dbReference>
<dbReference type="GO" id="GO:0001517">
    <property type="term" value="F:N-acetylglucosamine 6-O-sulfotransferase activity"/>
    <property type="evidence" value="ECO:0007669"/>
    <property type="project" value="TreeGrafter"/>
</dbReference>
<dbReference type="STRING" id="299467.A0A443S0B0"/>
<dbReference type="InterPro" id="IPR051135">
    <property type="entry name" value="Gal/GlcNAc/GalNAc_ST"/>
</dbReference>
<dbReference type="Pfam" id="PF00685">
    <property type="entry name" value="Sulfotransfer_1"/>
    <property type="match status" value="1"/>
</dbReference>
<proteinExistence type="predicted"/>
<keyword evidence="3" id="KW-1185">Reference proteome</keyword>
<dbReference type="InterPro" id="IPR000863">
    <property type="entry name" value="Sulfotransferase_dom"/>
</dbReference>
<evidence type="ECO:0000259" key="1">
    <source>
        <dbReference type="Pfam" id="PF00685"/>
    </source>
</evidence>
<dbReference type="PANTHER" id="PTHR10704:SF44">
    <property type="entry name" value="LD35051P-RELATED"/>
    <property type="match status" value="1"/>
</dbReference>
<gene>
    <name evidence="2" type="ORF">B4U80_14203</name>
</gene>
<keyword evidence="2" id="KW-0808">Transferase</keyword>
<evidence type="ECO:0000313" key="2">
    <source>
        <dbReference type="EMBL" id="RWS20965.1"/>
    </source>
</evidence>
<dbReference type="GO" id="GO:0006044">
    <property type="term" value="P:N-acetylglucosamine metabolic process"/>
    <property type="evidence" value="ECO:0007669"/>
    <property type="project" value="TreeGrafter"/>
</dbReference>
<dbReference type="AlphaFoldDB" id="A0A443S0B0"/>
<dbReference type="OrthoDB" id="6138663at2759"/>
<dbReference type="EMBL" id="NCKV01014410">
    <property type="protein sequence ID" value="RWS20965.1"/>
    <property type="molecule type" value="Genomic_DNA"/>
</dbReference>